<sequence>MLQIFTSCRKIKERNISVEINSSRKYICGRGTVIYIWVCGRYPLVCIFDGLVVKWC</sequence>
<protein>
    <submittedName>
        <fullName evidence="1">Uncharacterized protein</fullName>
    </submittedName>
</protein>
<reference evidence="1" key="1">
    <citation type="submission" date="2015-07" db="EMBL/GenBank/DDBJ databases">
        <title>MeaNS - Measles Nucleotide Surveillance Program.</title>
        <authorList>
            <person name="Tran T."/>
            <person name="Druce J."/>
        </authorList>
    </citation>
    <scope>NUCLEOTIDE SEQUENCE</scope>
    <source>
        <strain evidence="1">UCB-OBI-ISO-001</strain>
        <tissue evidence="1">Gonad</tissue>
    </source>
</reference>
<accession>A0A0L8I6Z9</accession>
<name>A0A0L8I6Z9_OCTBM</name>
<dbReference type="EMBL" id="KQ416359">
    <property type="protein sequence ID" value="KOF97266.1"/>
    <property type="molecule type" value="Genomic_DNA"/>
</dbReference>
<proteinExistence type="predicted"/>
<evidence type="ECO:0000313" key="1">
    <source>
        <dbReference type="EMBL" id="KOF97266.1"/>
    </source>
</evidence>
<organism evidence="1">
    <name type="scientific">Octopus bimaculoides</name>
    <name type="common">California two-spotted octopus</name>
    <dbReference type="NCBI Taxonomy" id="37653"/>
    <lineage>
        <taxon>Eukaryota</taxon>
        <taxon>Metazoa</taxon>
        <taxon>Spiralia</taxon>
        <taxon>Lophotrochozoa</taxon>
        <taxon>Mollusca</taxon>
        <taxon>Cephalopoda</taxon>
        <taxon>Coleoidea</taxon>
        <taxon>Octopodiformes</taxon>
        <taxon>Octopoda</taxon>
        <taxon>Incirrata</taxon>
        <taxon>Octopodidae</taxon>
        <taxon>Octopus</taxon>
    </lineage>
</organism>
<dbReference type="AlphaFoldDB" id="A0A0L8I6Z9"/>
<gene>
    <name evidence="1" type="ORF">OCBIM_22030608mg</name>
</gene>